<evidence type="ECO:0000256" key="3">
    <source>
        <dbReference type="ARBA" id="ARBA00022723"/>
    </source>
</evidence>
<dbReference type="EC" id="3.6.1.-" evidence="10"/>
<comment type="function">
    <text evidence="10">One of several proteins that assist in the late maturation steps of the functional core of the 30S ribosomal subunit. Helps release RbfA from mature subunits. May play a role in the assembly of ribosomal proteins into the subunit. Circularly permuted GTPase that catalyzes slow GTP hydrolysis, GTPase activity is stimulated by the 30S ribosomal subunit.</text>
</comment>
<feature type="binding site" evidence="10">
    <location>
        <position position="300"/>
    </location>
    <ligand>
        <name>Zn(2+)</name>
        <dbReference type="ChEBI" id="CHEBI:29105"/>
    </ligand>
</feature>
<evidence type="ECO:0000256" key="7">
    <source>
        <dbReference type="ARBA" id="ARBA00022833"/>
    </source>
</evidence>
<feature type="binding site" evidence="10">
    <location>
        <position position="313"/>
    </location>
    <ligand>
        <name>Zn(2+)</name>
        <dbReference type="ChEBI" id="CHEBI:29105"/>
    </ligand>
</feature>
<feature type="domain" description="EngC GTPase" evidence="12">
    <location>
        <begin position="128"/>
        <end position="275"/>
    </location>
</feature>
<reference evidence="14 15" key="1">
    <citation type="submission" date="2024-09" db="EMBL/GenBank/DDBJ databases">
        <authorList>
            <person name="Sun Q."/>
            <person name="Mori K."/>
        </authorList>
    </citation>
    <scope>NUCLEOTIDE SEQUENCE [LARGE SCALE GENOMIC DNA]</scope>
    <source>
        <strain evidence="14 15">TISTR 2452</strain>
    </source>
</reference>
<dbReference type="NCBIfam" id="TIGR00157">
    <property type="entry name" value="ribosome small subunit-dependent GTPase A"/>
    <property type="match status" value="1"/>
</dbReference>
<keyword evidence="4 10" id="KW-0699">rRNA-binding</keyword>
<dbReference type="EMBL" id="JBHMDO010000025">
    <property type="protein sequence ID" value="MFB9327381.1"/>
    <property type="molecule type" value="Genomic_DNA"/>
</dbReference>
<protein>
    <recommendedName>
        <fullName evidence="10">Small ribosomal subunit biogenesis GTPase RsgA</fullName>
        <ecNumber evidence="10">3.6.1.-</ecNumber>
    </recommendedName>
</protein>
<dbReference type="InterPro" id="IPR027417">
    <property type="entry name" value="P-loop_NTPase"/>
</dbReference>
<evidence type="ECO:0000256" key="9">
    <source>
        <dbReference type="ARBA" id="ARBA00023134"/>
    </source>
</evidence>
<accession>A0ABV5KQ99</accession>
<evidence type="ECO:0000256" key="5">
    <source>
        <dbReference type="ARBA" id="ARBA00022741"/>
    </source>
</evidence>
<keyword evidence="15" id="KW-1185">Reference proteome</keyword>
<feature type="binding site" evidence="10">
    <location>
        <position position="305"/>
    </location>
    <ligand>
        <name>Zn(2+)</name>
        <dbReference type="ChEBI" id="CHEBI:29105"/>
    </ligand>
</feature>
<keyword evidence="1 10" id="KW-0963">Cytoplasm</keyword>
<feature type="binding site" evidence="10">
    <location>
        <position position="307"/>
    </location>
    <ligand>
        <name>Zn(2+)</name>
        <dbReference type="ChEBI" id="CHEBI:29105"/>
    </ligand>
</feature>
<keyword evidence="3 10" id="KW-0479">Metal-binding</keyword>
<dbReference type="PROSITE" id="PS51721">
    <property type="entry name" value="G_CP"/>
    <property type="match status" value="1"/>
</dbReference>
<comment type="subcellular location">
    <subcellularLocation>
        <location evidence="10">Cytoplasm</location>
    </subcellularLocation>
</comment>
<evidence type="ECO:0000256" key="1">
    <source>
        <dbReference type="ARBA" id="ARBA00022490"/>
    </source>
</evidence>
<evidence type="ECO:0000256" key="11">
    <source>
        <dbReference type="SAM" id="MobiDB-lite"/>
    </source>
</evidence>
<feature type="domain" description="CP-type G" evidence="13">
    <location>
        <begin position="122"/>
        <end position="277"/>
    </location>
</feature>
<feature type="binding site" evidence="10">
    <location>
        <begin position="219"/>
        <end position="227"/>
    </location>
    <ligand>
        <name>GTP</name>
        <dbReference type="ChEBI" id="CHEBI:37565"/>
    </ligand>
</feature>
<name>A0ABV5KQ99_9BACL</name>
<feature type="binding site" evidence="10">
    <location>
        <begin position="167"/>
        <end position="170"/>
    </location>
    <ligand>
        <name>GTP</name>
        <dbReference type="ChEBI" id="CHEBI:37565"/>
    </ligand>
</feature>
<keyword evidence="5 10" id="KW-0547">Nucleotide-binding</keyword>
<dbReference type="InterPro" id="IPR030378">
    <property type="entry name" value="G_CP_dom"/>
</dbReference>
<dbReference type="Proteomes" id="UP001589747">
    <property type="component" value="Unassembled WGS sequence"/>
</dbReference>
<proteinExistence type="inferred from homology"/>
<comment type="similarity">
    <text evidence="10">Belongs to the TRAFAC class YlqF/YawG GTPase family. RsgA subfamily.</text>
</comment>
<sequence length="374" mass="40640">MNLNLNLNQPHQPDGTTPTLELYGWNAYWQQQCETHRHESGLVPARVTAQYSHLYRIVAEDGERSAEVSGKFQYEAASRGDFPAVGDWVLVQPLAGEARSIIHAVLPRRSAMIRKAAGPSVHEQIIGANIDTLLVVCALNDDFNLRKIERYLIAAWDSGASPVVLLTKADLCEEVDARIAAVEAAAPGVPVHAVSALQGQGIEQLAGYLKPGSTIAVTGSSGVGKSTLLNSLAGDERQRVQGIRESDARGRHTTTHRELFPIPSGAIMMDTPGMRELALWEAEDGLQEAFADIEALAAECRFRDCRHEGEAGCAVREAADEGVLDAKRLASYRKTSRELAHLARKENSASKRQQKTASKRGAAPRARGPIAWEE</sequence>
<gene>
    <name evidence="10 14" type="primary">rsgA</name>
    <name evidence="14" type="ORF">ACFFSY_15745</name>
</gene>
<dbReference type="RefSeq" id="WP_377495623.1">
    <property type="nucleotide sequence ID" value="NZ_JBHMDO010000025.1"/>
</dbReference>
<evidence type="ECO:0000259" key="13">
    <source>
        <dbReference type="PROSITE" id="PS51721"/>
    </source>
</evidence>
<dbReference type="HAMAP" id="MF_01820">
    <property type="entry name" value="GTPase_RsgA"/>
    <property type="match status" value="1"/>
</dbReference>
<keyword evidence="9 10" id="KW-0342">GTP-binding</keyword>
<dbReference type="PANTHER" id="PTHR32120:SF10">
    <property type="entry name" value="SMALL RIBOSOMAL SUBUNIT BIOGENESIS GTPASE RSGA"/>
    <property type="match status" value="1"/>
</dbReference>
<dbReference type="Gene3D" id="3.40.50.300">
    <property type="entry name" value="P-loop containing nucleotide triphosphate hydrolases"/>
    <property type="match status" value="1"/>
</dbReference>
<dbReference type="Pfam" id="PF03193">
    <property type="entry name" value="RsgA_GTPase"/>
    <property type="match status" value="1"/>
</dbReference>
<feature type="region of interest" description="Disordered" evidence="11">
    <location>
        <begin position="340"/>
        <end position="374"/>
    </location>
</feature>
<dbReference type="InterPro" id="IPR010914">
    <property type="entry name" value="RsgA_GTPase_dom"/>
</dbReference>
<dbReference type="InterPro" id="IPR004881">
    <property type="entry name" value="Ribosome_biogen_GTPase_RsgA"/>
</dbReference>
<evidence type="ECO:0000313" key="14">
    <source>
        <dbReference type="EMBL" id="MFB9327381.1"/>
    </source>
</evidence>
<evidence type="ECO:0000259" key="12">
    <source>
        <dbReference type="PROSITE" id="PS50936"/>
    </source>
</evidence>
<evidence type="ECO:0000256" key="4">
    <source>
        <dbReference type="ARBA" id="ARBA00022730"/>
    </source>
</evidence>
<keyword evidence="6 10" id="KW-0378">Hydrolase</keyword>
<evidence type="ECO:0000313" key="15">
    <source>
        <dbReference type="Proteomes" id="UP001589747"/>
    </source>
</evidence>
<organism evidence="14 15">
    <name type="scientific">Paenibacillus aurantiacus</name>
    <dbReference type="NCBI Taxonomy" id="1936118"/>
    <lineage>
        <taxon>Bacteria</taxon>
        <taxon>Bacillati</taxon>
        <taxon>Bacillota</taxon>
        <taxon>Bacilli</taxon>
        <taxon>Bacillales</taxon>
        <taxon>Paenibacillaceae</taxon>
        <taxon>Paenibacillus</taxon>
    </lineage>
</organism>
<keyword evidence="8 10" id="KW-0694">RNA-binding</keyword>
<dbReference type="CDD" id="cd01854">
    <property type="entry name" value="YjeQ_EngC"/>
    <property type="match status" value="1"/>
</dbReference>
<evidence type="ECO:0000256" key="2">
    <source>
        <dbReference type="ARBA" id="ARBA00022517"/>
    </source>
</evidence>
<evidence type="ECO:0000256" key="10">
    <source>
        <dbReference type="HAMAP-Rule" id="MF_01820"/>
    </source>
</evidence>
<comment type="subunit">
    <text evidence="10">Monomer. Associates with 30S ribosomal subunit, binds 16S rRNA.</text>
</comment>
<comment type="caution">
    <text evidence="14">The sequence shown here is derived from an EMBL/GenBank/DDBJ whole genome shotgun (WGS) entry which is preliminary data.</text>
</comment>
<dbReference type="Gene3D" id="1.10.40.50">
    <property type="entry name" value="Probable gtpase engc, domain 3"/>
    <property type="match status" value="1"/>
</dbReference>
<feature type="compositionally biased region" description="Low complexity" evidence="11">
    <location>
        <begin position="360"/>
        <end position="374"/>
    </location>
</feature>
<comment type="cofactor">
    <cofactor evidence="10">
        <name>Zn(2+)</name>
        <dbReference type="ChEBI" id="CHEBI:29105"/>
    </cofactor>
    <text evidence="10">Binds 1 zinc ion per subunit.</text>
</comment>
<dbReference type="SUPFAM" id="SSF52540">
    <property type="entry name" value="P-loop containing nucleoside triphosphate hydrolases"/>
    <property type="match status" value="1"/>
</dbReference>
<dbReference type="PANTHER" id="PTHR32120">
    <property type="entry name" value="SMALL RIBOSOMAL SUBUNIT BIOGENESIS GTPASE RSGA"/>
    <property type="match status" value="1"/>
</dbReference>
<keyword evidence="2 10" id="KW-0690">Ribosome biogenesis</keyword>
<dbReference type="PROSITE" id="PS50936">
    <property type="entry name" value="ENGC_GTPASE"/>
    <property type="match status" value="1"/>
</dbReference>
<evidence type="ECO:0000256" key="8">
    <source>
        <dbReference type="ARBA" id="ARBA00022884"/>
    </source>
</evidence>
<evidence type="ECO:0000256" key="6">
    <source>
        <dbReference type="ARBA" id="ARBA00022801"/>
    </source>
</evidence>
<feature type="compositionally biased region" description="Basic and acidic residues" evidence="11">
    <location>
        <begin position="340"/>
        <end position="349"/>
    </location>
</feature>
<keyword evidence="7 10" id="KW-0862">Zinc</keyword>